<proteinExistence type="predicted"/>
<evidence type="ECO:0000313" key="4">
    <source>
        <dbReference type="Proteomes" id="UP000467488"/>
    </source>
</evidence>
<dbReference type="Proteomes" id="UP000467488">
    <property type="component" value="Chromosome"/>
</dbReference>
<dbReference type="NCBIfam" id="NF008247">
    <property type="entry name" value="PRK11023.1"/>
    <property type="match status" value="1"/>
</dbReference>
<dbReference type="PANTHER" id="PTHR34606">
    <property type="entry name" value="BON DOMAIN-CONTAINING PROTEIN"/>
    <property type="match status" value="1"/>
</dbReference>
<dbReference type="InterPro" id="IPR014004">
    <property type="entry name" value="Transpt-assoc_nodulatn_dom_bac"/>
</dbReference>
<evidence type="ECO:0000259" key="2">
    <source>
        <dbReference type="PROSITE" id="PS50914"/>
    </source>
</evidence>
<evidence type="ECO:0000313" key="3">
    <source>
        <dbReference type="EMBL" id="BBU80635.1"/>
    </source>
</evidence>
<feature type="domain" description="BON" evidence="2">
    <location>
        <begin position="46"/>
        <end position="113"/>
    </location>
</feature>
<dbReference type="PROSITE" id="PS50914">
    <property type="entry name" value="BON"/>
    <property type="match status" value="2"/>
</dbReference>
<evidence type="ECO:0000256" key="1">
    <source>
        <dbReference type="ARBA" id="ARBA00022729"/>
    </source>
</evidence>
<sequence length="113" mass="12098">MLLVGQSPNAELSARAKQIAMGVDGANEVYNEIRQGQPIGLGEASNDTWITTKVRSQLLTSDLVKSSNVKVTTENGEVFLMGLVTEREAKAAADIASRVSGVKRVTTAFTFIK</sequence>
<dbReference type="Gene3D" id="3.30.1340.30">
    <property type="match status" value="1"/>
</dbReference>
<feature type="domain" description="BON" evidence="2">
    <location>
        <begin position="1"/>
        <end position="37"/>
    </location>
</feature>
<gene>
    <name evidence="3" type="ORF">EIMP300_20350</name>
</gene>
<dbReference type="AlphaFoldDB" id="A0A8S0FK56"/>
<dbReference type="PANTHER" id="PTHR34606:SF4">
    <property type="entry name" value="OUTER MEMBRANE LIPOPROTEIN DOLP"/>
    <property type="match status" value="1"/>
</dbReference>
<dbReference type="SMART" id="SM00749">
    <property type="entry name" value="BON"/>
    <property type="match status" value="1"/>
</dbReference>
<dbReference type="InterPro" id="IPR007055">
    <property type="entry name" value="BON_dom"/>
</dbReference>
<dbReference type="InterPro" id="IPR051686">
    <property type="entry name" value="Lipoprotein_DolP"/>
</dbReference>
<dbReference type="Pfam" id="PF04972">
    <property type="entry name" value="BON"/>
    <property type="match status" value="2"/>
</dbReference>
<reference evidence="3 4" key="1">
    <citation type="submission" date="2020-01" db="EMBL/GenBank/DDBJ databases">
        <title>Dynamics of blaIMP-6 dissemination in carbapenem resistant Enterobacteriacea isolated from regional surveillance in Osaka, Japan.</title>
        <authorList>
            <person name="Abe R."/>
            <person name="Akeda Y."/>
            <person name="Sugawara Y."/>
            <person name="Yamamoto N."/>
            <person name="Tomono K."/>
            <person name="Takeuchi D."/>
            <person name="Kawahara R."/>
            <person name="Hamada S."/>
        </authorList>
    </citation>
    <scope>NUCLEOTIDE SEQUENCE [LARGE SCALE GENOMIC DNA]</scope>
    <source>
        <strain evidence="3 4">E300</strain>
    </source>
</reference>
<keyword evidence="1" id="KW-0732">Signal</keyword>
<dbReference type="EMBL" id="AP022360">
    <property type="protein sequence ID" value="BBU80635.1"/>
    <property type="molecule type" value="Genomic_DNA"/>
</dbReference>
<name>A0A8S0FK56_ECOLX</name>
<protein>
    <recommendedName>
        <fullName evidence="2">BON domain-containing protein</fullName>
    </recommendedName>
</protein>
<accession>A0A8S0FK56</accession>
<organism evidence="3 4">
    <name type="scientific">Escherichia coli</name>
    <dbReference type="NCBI Taxonomy" id="562"/>
    <lineage>
        <taxon>Bacteria</taxon>
        <taxon>Pseudomonadati</taxon>
        <taxon>Pseudomonadota</taxon>
        <taxon>Gammaproteobacteria</taxon>
        <taxon>Enterobacterales</taxon>
        <taxon>Enterobacteriaceae</taxon>
        <taxon>Escherichia</taxon>
    </lineage>
</organism>